<dbReference type="CDD" id="cd09274">
    <property type="entry name" value="RNase_HI_RT_Ty3"/>
    <property type="match status" value="1"/>
</dbReference>
<keyword evidence="5" id="KW-0378">Hydrolase</keyword>
<dbReference type="FunFam" id="3.30.420.10:FF:000032">
    <property type="entry name" value="Retrovirus-related Pol polyprotein from transposon 297-like Protein"/>
    <property type="match status" value="1"/>
</dbReference>
<dbReference type="GO" id="GO:0004519">
    <property type="term" value="F:endonuclease activity"/>
    <property type="evidence" value="ECO:0007669"/>
    <property type="project" value="UniProtKB-KW"/>
</dbReference>
<feature type="transmembrane region" description="Helical" evidence="8">
    <location>
        <begin position="69"/>
        <end position="90"/>
    </location>
</feature>
<dbReference type="InterPro" id="IPR041588">
    <property type="entry name" value="Integrase_H2C2"/>
</dbReference>
<feature type="domain" description="Integrase catalytic" evidence="10">
    <location>
        <begin position="1116"/>
        <end position="1275"/>
    </location>
</feature>
<dbReference type="SUPFAM" id="SSF56672">
    <property type="entry name" value="DNA/RNA polymerases"/>
    <property type="match status" value="1"/>
</dbReference>
<evidence type="ECO:0000313" key="12">
    <source>
        <dbReference type="Proteomes" id="UP000663879"/>
    </source>
</evidence>
<dbReference type="InterPro" id="IPR000477">
    <property type="entry name" value="RT_dom"/>
</dbReference>
<dbReference type="FunFam" id="3.30.70.270:FF:000020">
    <property type="entry name" value="Transposon Tf2-6 polyprotein-like Protein"/>
    <property type="match status" value="1"/>
</dbReference>
<evidence type="ECO:0000313" key="11">
    <source>
        <dbReference type="EMBL" id="CAF0882494.1"/>
    </source>
</evidence>
<evidence type="ECO:0000259" key="10">
    <source>
        <dbReference type="PROSITE" id="PS50994"/>
    </source>
</evidence>
<dbReference type="Gene3D" id="3.30.70.270">
    <property type="match status" value="2"/>
</dbReference>
<proteinExistence type="predicted"/>
<sequence>MLQVFMYQVGYVPVAQLTYSPYAHDEKGPDIINPRVQMEFNSTNRDVKKTSLEEWIVFNFPIWYQHVKVFLIEFHIHVLAAILFLIVMYLMRKKGRQACRVLCLPFVWIKDKTFKGLSFKDYGNQSRKMESPAPSMFRVNGISFQLWIQLFEDHVHQYEKCKWKNILLMSIDPAIIKKITVNSNSSYEQVKKCLLDLLDEPTKFNSSIDAPQALESFFNCIKRSNESIDQYLNRLKSLAAIAEVTKEQILISFFIKNLKDETMEKFIRQSLALRESLVDGSGVVLPTLEMVVNYAKSYETSLFNSKNLNKANLAATNISINTVSSPNLTLSGRDGLNQQNNFNNDQSKQVPIKSNSNSQNKFNGFSSQNPNSELAAKNKMELFQYERPDYKSASGVLKIIGYVIISSLKIDPKKPLSNVEIKVADLNIKEDFKAIIDSFSKSLNFDNNTTISLSPGVFTIDCVQKVEVELEKLIKSELIKVAANNFNELTPSAMFCHKIELIDPNVPPVKQKFRAVPFNLREKFKAYLDEQLAAKLIEPSTSPWSSPINIVGKKDGGIRITQDYRLLNKLTVKDAYPLPVIDHLFTQLSKSKRFTKMDCFCGFYQIKLEEKSKALTGFTCEFGLFQFTVMPMGLTNAPATFQRVMNEIFRDLILLNIVLVFVDDLLVHSPNDESHIKNIKLVVDRLLHYGIKIKLSKCVPLSEEIKFLGHVVSFNSIKPDEEKIAAIKNFPLPLNLERLQSFMGLSGFYRKFIKAYAAIAKPIYALMLTRDLDSSYKNKNGTIKSRKVIVNWNVEAKKSFEILKESLCSETVLIIPDFSKEFVLVTDACDYAYGSILCQEFKVELKPVAYFSKQMNSAQQKYSTSEKELLSIVMSIEHFHAFLYGRNFKVYSDHQPLKWLLSKKGPMSSRLARWMIRINVYEFEIIYKTGKSIGHADALSRMPEPIITDGLEDNSNDIEDEHVICTIVAANEISANFDSDFEYPNRLDQSLDDDLKWLIKVKGNGKKFDQNDKILIKNEQNFVLIDNVLFFKKILKGKDTFLYVLPIEVVNEVLRLGHDSVYSGHMGCKKTLKRITERFYRPGLKAAIINYVKNCDMCQRVKNTQPKRLGNLLQLSPNRPNEIITMDVAGPFPKTLAANVYILIIVCAFTKFSIAFPIENTTALNIALVLIDNWICFFGIPEMILTDRGKNFQSMLLEILYEKLDIRQLRTTAYHPECDGQSERFVQTIKSMIRCYIDENQLNWIQNLRKLSFAYNSSVHASTGFTTFEMVFGQKPRVPLDLIYRNFDEILAANINGDDLNQDENVNLEYLFNHETPYNPKLPSEAMEFCHKQEVFKRIYEQAIHNRDIIMDKAKIRHNRNIKKFEYQVGDLVLTDHVKVKKGVSSGLAHKYHGPFIIVINNVDSSYNAQIFNPPNTEIQINNSIELNVDEAAILNPSNDEPLPNNNELNNSYSYIGSLNDLSFRPYYNKKTNRKYKKTNRVEPVMERKSTRIRKAPERFIP</sequence>
<gene>
    <name evidence="11" type="ORF">OXX778_LOCUS10486</name>
</gene>
<comment type="caution">
    <text evidence="11">The sequence shown here is derived from an EMBL/GenBank/DDBJ whole genome shotgun (WGS) entry which is preliminary data.</text>
</comment>
<evidence type="ECO:0000256" key="4">
    <source>
        <dbReference type="ARBA" id="ARBA00022759"/>
    </source>
</evidence>
<keyword evidence="8" id="KW-0812">Transmembrane</keyword>
<evidence type="ECO:0000256" key="6">
    <source>
        <dbReference type="ARBA" id="ARBA00022918"/>
    </source>
</evidence>
<keyword evidence="6" id="KW-0695">RNA-directed DNA polymerase</keyword>
<dbReference type="InterPro" id="IPR001584">
    <property type="entry name" value="Integrase_cat-core"/>
</dbReference>
<dbReference type="InterPro" id="IPR050951">
    <property type="entry name" value="Retrovirus_Pol_polyprotein"/>
</dbReference>
<feature type="region of interest" description="Disordered" evidence="7">
    <location>
        <begin position="330"/>
        <end position="358"/>
    </location>
</feature>
<dbReference type="Gene3D" id="3.10.10.10">
    <property type="entry name" value="HIV Type 1 Reverse Transcriptase, subunit A, domain 1"/>
    <property type="match status" value="1"/>
</dbReference>
<dbReference type="Gene3D" id="3.30.420.10">
    <property type="entry name" value="Ribonuclease H-like superfamily/Ribonuclease H"/>
    <property type="match status" value="1"/>
</dbReference>
<keyword evidence="12" id="KW-1185">Reference proteome</keyword>
<evidence type="ECO:0000256" key="1">
    <source>
        <dbReference type="ARBA" id="ARBA00022679"/>
    </source>
</evidence>
<dbReference type="OrthoDB" id="5599163at2759"/>
<keyword evidence="8" id="KW-0472">Membrane</keyword>
<evidence type="ECO:0000259" key="9">
    <source>
        <dbReference type="PROSITE" id="PS50878"/>
    </source>
</evidence>
<evidence type="ECO:0000256" key="7">
    <source>
        <dbReference type="SAM" id="MobiDB-lite"/>
    </source>
</evidence>
<dbReference type="Pfam" id="PF17917">
    <property type="entry name" value="RT_RNaseH"/>
    <property type="match status" value="1"/>
</dbReference>
<dbReference type="Pfam" id="PF17921">
    <property type="entry name" value="Integrase_H2C2"/>
    <property type="match status" value="1"/>
</dbReference>
<dbReference type="InterPro" id="IPR043128">
    <property type="entry name" value="Rev_trsase/Diguanyl_cyclase"/>
</dbReference>
<evidence type="ECO:0000256" key="2">
    <source>
        <dbReference type="ARBA" id="ARBA00022695"/>
    </source>
</evidence>
<dbReference type="GO" id="GO:0016787">
    <property type="term" value="F:hydrolase activity"/>
    <property type="evidence" value="ECO:0007669"/>
    <property type="project" value="UniProtKB-KW"/>
</dbReference>
<dbReference type="Pfam" id="PF00078">
    <property type="entry name" value="RVT_1"/>
    <property type="match status" value="1"/>
</dbReference>
<dbReference type="InterPro" id="IPR043502">
    <property type="entry name" value="DNA/RNA_pol_sf"/>
</dbReference>
<keyword evidence="4" id="KW-0255">Endonuclease</keyword>
<dbReference type="PANTHER" id="PTHR37984">
    <property type="entry name" value="PROTEIN CBG26694"/>
    <property type="match status" value="1"/>
</dbReference>
<reference evidence="11" key="1">
    <citation type="submission" date="2021-02" db="EMBL/GenBank/DDBJ databases">
        <authorList>
            <person name="Nowell W R."/>
        </authorList>
    </citation>
    <scope>NUCLEOTIDE SEQUENCE</scope>
    <source>
        <strain evidence="11">Ploen Becks lab</strain>
    </source>
</reference>
<dbReference type="EMBL" id="CAJNOC010001668">
    <property type="protein sequence ID" value="CAF0882494.1"/>
    <property type="molecule type" value="Genomic_DNA"/>
</dbReference>
<name>A0A813YCT8_9BILA</name>
<keyword evidence="1" id="KW-0808">Transferase</keyword>
<evidence type="ECO:0008006" key="13">
    <source>
        <dbReference type="Google" id="ProtNLM"/>
    </source>
</evidence>
<evidence type="ECO:0000256" key="8">
    <source>
        <dbReference type="SAM" id="Phobius"/>
    </source>
</evidence>
<dbReference type="InterPro" id="IPR036397">
    <property type="entry name" value="RNaseH_sf"/>
</dbReference>
<feature type="domain" description="Reverse transcriptase" evidence="9">
    <location>
        <begin position="532"/>
        <end position="712"/>
    </location>
</feature>
<dbReference type="SUPFAM" id="SSF53098">
    <property type="entry name" value="Ribonuclease H-like"/>
    <property type="match status" value="1"/>
</dbReference>
<keyword evidence="8" id="KW-1133">Transmembrane helix</keyword>
<dbReference type="InterPro" id="IPR041373">
    <property type="entry name" value="RT_RNaseH"/>
</dbReference>
<organism evidence="11 12">
    <name type="scientific">Brachionus calyciflorus</name>
    <dbReference type="NCBI Taxonomy" id="104777"/>
    <lineage>
        <taxon>Eukaryota</taxon>
        <taxon>Metazoa</taxon>
        <taxon>Spiralia</taxon>
        <taxon>Gnathifera</taxon>
        <taxon>Rotifera</taxon>
        <taxon>Eurotatoria</taxon>
        <taxon>Monogononta</taxon>
        <taxon>Pseudotrocha</taxon>
        <taxon>Ploima</taxon>
        <taxon>Brachionidae</taxon>
        <taxon>Brachionus</taxon>
    </lineage>
</organism>
<dbReference type="GO" id="GO:0003964">
    <property type="term" value="F:RNA-directed DNA polymerase activity"/>
    <property type="evidence" value="ECO:0007669"/>
    <property type="project" value="UniProtKB-KW"/>
</dbReference>
<dbReference type="FunFam" id="1.10.340.70:FF:000001">
    <property type="entry name" value="Retrovirus-related Pol polyprotein from transposon gypsy-like Protein"/>
    <property type="match status" value="1"/>
</dbReference>
<evidence type="ECO:0000256" key="5">
    <source>
        <dbReference type="ARBA" id="ARBA00022801"/>
    </source>
</evidence>
<keyword evidence="3" id="KW-0540">Nuclease</keyword>
<accession>A0A813YCT8</accession>
<dbReference type="PROSITE" id="PS50878">
    <property type="entry name" value="RT_POL"/>
    <property type="match status" value="1"/>
</dbReference>
<evidence type="ECO:0000256" key="3">
    <source>
        <dbReference type="ARBA" id="ARBA00022722"/>
    </source>
</evidence>
<dbReference type="Pfam" id="PF00665">
    <property type="entry name" value="rve"/>
    <property type="match status" value="1"/>
</dbReference>
<dbReference type="FunFam" id="3.10.20.370:FF:000001">
    <property type="entry name" value="Retrovirus-related Pol polyprotein from transposon 17.6-like protein"/>
    <property type="match status" value="1"/>
</dbReference>
<dbReference type="CDD" id="cd01647">
    <property type="entry name" value="RT_LTR"/>
    <property type="match status" value="1"/>
</dbReference>
<dbReference type="Proteomes" id="UP000663879">
    <property type="component" value="Unassembled WGS sequence"/>
</dbReference>
<keyword evidence="2" id="KW-0548">Nucleotidyltransferase</keyword>
<protein>
    <recommendedName>
        <fullName evidence="13">Reverse transcriptase</fullName>
    </recommendedName>
</protein>
<feature type="transmembrane region" description="Helical" evidence="8">
    <location>
        <begin position="1136"/>
        <end position="1158"/>
    </location>
</feature>
<dbReference type="Gene3D" id="1.10.340.70">
    <property type="match status" value="1"/>
</dbReference>
<dbReference type="PROSITE" id="PS50994">
    <property type="entry name" value="INTEGRASE"/>
    <property type="match status" value="1"/>
</dbReference>
<dbReference type="InterPro" id="IPR012337">
    <property type="entry name" value="RNaseH-like_sf"/>
</dbReference>
<feature type="transmembrane region" description="Helical" evidence="8">
    <location>
        <begin position="1164"/>
        <end position="1185"/>
    </location>
</feature>
<dbReference type="PANTHER" id="PTHR37984:SF5">
    <property type="entry name" value="PROTEIN NYNRIN-LIKE"/>
    <property type="match status" value="1"/>
</dbReference>
<dbReference type="GO" id="GO:0015074">
    <property type="term" value="P:DNA integration"/>
    <property type="evidence" value="ECO:0007669"/>
    <property type="project" value="InterPro"/>
</dbReference>
<dbReference type="GO" id="GO:0003676">
    <property type="term" value="F:nucleic acid binding"/>
    <property type="evidence" value="ECO:0007669"/>
    <property type="project" value="InterPro"/>
</dbReference>